<feature type="compositionally biased region" description="Basic and acidic residues" evidence="9">
    <location>
        <begin position="348"/>
        <end position="377"/>
    </location>
</feature>
<keyword evidence="6 8" id="KW-0472">Membrane</keyword>
<name>A0AAV2ET79_9ROSI</name>
<evidence type="ECO:0000256" key="3">
    <source>
        <dbReference type="ARBA" id="ARBA00022679"/>
    </source>
</evidence>
<dbReference type="AlphaFoldDB" id="A0AAV2ET79"/>
<sequence>MMMREREMYPVPMPPNDPSATAHPGASGDDVDDQDKDRPRVYQAWKGSNIFVFGGRLIFGPDARSLALTMLLIGAPAVVFCIFVGRKLMDDFPHHSGISILAIVSFLTALDLVFLLLTSGRDPGIIPRNSHPPEPEGNEGLARLTPPFRLPRTRDVLVNGIVVKTKYCDTCMLYRPPRCSHCSICNNCVQRFDHHCPWVGQCIGLRNYRFFYMFVFTTTVLCLYVHGFSWVYIRRIADSEQITIWKAMTKTPASIALVVYTFISVWFVGGLTMFHTYLISKNQSTYENFRYRYDGLPNPFDQGVVENFKEVFFSRIAPSKNNFRARIPKAVQVPPRLVGAGASLGNVDMEKSSGDLDRGMKPGWDVSDRRDDYEGPGRGDGSLVDNNGGDSYGDEDEDASSSPDFSRMLPAQSMDGRSVLHSRRSSLGRRSGSLDLPPDVLAFAAATAGGEEPQKQVAGESDHDSMLTPEIQRSQSQTKEEERRK</sequence>
<comment type="domain">
    <text evidence="8">The DHHC domain is required for palmitoyltransferase activity.</text>
</comment>
<evidence type="ECO:0000256" key="1">
    <source>
        <dbReference type="ARBA" id="ARBA00004127"/>
    </source>
</evidence>
<reference evidence="11 12" key="1">
    <citation type="submission" date="2024-04" db="EMBL/GenBank/DDBJ databases">
        <authorList>
            <person name="Fracassetti M."/>
        </authorList>
    </citation>
    <scope>NUCLEOTIDE SEQUENCE [LARGE SCALE GENOMIC DNA]</scope>
</reference>
<evidence type="ECO:0000256" key="5">
    <source>
        <dbReference type="ARBA" id="ARBA00022989"/>
    </source>
</evidence>
<feature type="region of interest" description="Disordered" evidence="9">
    <location>
        <begin position="342"/>
        <end position="485"/>
    </location>
</feature>
<keyword evidence="4 8" id="KW-0812">Transmembrane</keyword>
<dbReference type="PANTHER" id="PTHR22883">
    <property type="entry name" value="ZINC FINGER DHHC DOMAIN CONTAINING PROTEIN"/>
    <property type="match status" value="1"/>
</dbReference>
<dbReference type="GO" id="GO:0005783">
    <property type="term" value="C:endoplasmic reticulum"/>
    <property type="evidence" value="ECO:0007669"/>
    <property type="project" value="TreeGrafter"/>
</dbReference>
<gene>
    <name evidence="11" type="ORF">LTRI10_LOCUS30041</name>
</gene>
<evidence type="ECO:0000256" key="8">
    <source>
        <dbReference type="RuleBase" id="RU079119"/>
    </source>
</evidence>
<proteinExistence type="inferred from homology"/>
<comment type="catalytic activity">
    <reaction evidence="8">
        <text>L-cysteinyl-[protein] + hexadecanoyl-CoA = S-hexadecanoyl-L-cysteinyl-[protein] + CoA</text>
        <dbReference type="Rhea" id="RHEA:36683"/>
        <dbReference type="Rhea" id="RHEA-COMP:10131"/>
        <dbReference type="Rhea" id="RHEA-COMP:11032"/>
        <dbReference type="ChEBI" id="CHEBI:29950"/>
        <dbReference type="ChEBI" id="CHEBI:57287"/>
        <dbReference type="ChEBI" id="CHEBI:57379"/>
        <dbReference type="ChEBI" id="CHEBI:74151"/>
        <dbReference type="EC" id="2.3.1.225"/>
    </reaction>
</comment>
<evidence type="ECO:0000313" key="11">
    <source>
        <dbReference type="EMBL" id="CAL1389161.1"/>
    </source>
</evidence>
<accession>A0AAV2ET79</accession>
<protein>
    <recommendedName>
        <fullName evidence="8">S-acyltransferase</fullName>
        <ecNumber evidence="8">2.3.1.225</ecNumber>
    </recommendedName>
    <alternativeName>
        <fullName evidence="8">Palmitoyltransferase</fullName>
    </alternativeName>
</protein>
<feature type="transmembrane region" description="Helical" evidence="8">
    <location>
        <begin position="66"/>
        <end position="85"/>
    </location>
</feature>
<evidence type="ECO:0000256" key="7">
    <source>
        <dbReference type="ARBA" id="ARBA00023315"/>
    </source>
</evidence>
<comment type="similarity">
    <text evidence="2 8">Belongs to the DHHC palmitoyltransferase family.</text>
</comment>
<dbReference type="EMBL" id="OZ034818">
    <property type="protein sequence ID" value="CAL1389161.1"/>
    <property type="molecule type" value="Genomic_DNA"/>
</dbReference>
<dbReference type="PROSITE" id="PS50216">
    <property type="entry name" value="DHHC"/>
    <property type="match status" value="1"/>
</dbReference>
<keyword evidence="12" id="KW-1185">Reference proteome</keyword>
<keyword evidence="3 8" id="KW-0808">Transferase</keyword>
<evidence type="ECO:0000256" key="2">
    <source>
        <dbReference type="ARBA" id="ARBA00008574"/>
    </source>
</evidence>
<dbReference type="GO" id="GO:0019706">
    <property type="term" value="F:protein-cysteine S-palmitoyltransferase activity"/>
    <property type="evidence" value="ECO:0007669"/>
    <property type="project" value="UniProtKB-EC"/>
</dbReference>
<dbReference type="InterPro" id="IPR001594">
    <property type="entry name" value="Palmitoyltrfase_DHHC"/>
</dbReference>
<feature type="transmembrane region" description="Helical" evidence="8">
    <location>
        <begin position="210"/>
        <end position="233"/>
    </location>
</feature>
<feature type="domain" description="Palmitoyltransferase DHHC" evidence="10">
    <location>
        <begin position="164"/>
        <end position="290"/>
    </location>
</feature>
<organism evidence="11 12">
    <name type="scientific">Linum trigynum</name>
    <dbReference type="NCBI Taxonomy" id="586398"/>
    <lineage>
        <taxon>Eukaryota</taxon>
        <taxon>Viridiplantae</taxon>
        <taxon>Streptophyta</taxon>
        <taxon>Embryophyta</taxon>
        <taxon>Tracheophyta</taxon>
        <taxon>Spermatophyta</taxon>
        <taxon>Magnoliopsida</taxon>
        <taxon>eudicotyledons</taxon>
        <taxon>Gunneridae</taxon>
        <taxon>Pentapetalae</taxon>
        <taxon>rosids</taxon>
        <taxon>fabids</taxon>
        <taxon>Malpighiales</taxon>
        <taxon>Linaceae</taxon>
        <taxon>Linum</taxon>
    </lineage>
</organism>
<dbReference type="InterPro" id="IPR039859">
    <property type="entry name" value="PFA4/ZDH16/20/ERF2-like"/>
</dbReference>
<evidence type="ECO:0000259" key="10">
    <source>
        <dbReference type="Pfam" id="PF01529"/>
    </source>
</evidence>
<evidence type="ECO:0000256" key="9">
    <source>
        <dbReference type="SAM" id="MobiDB-lite"/>
    </source>
</evidence>
<feature type="region of interest" description="Disordered" evidence="9">
    <location>
        <begin position="1"/>
        <end position="36"/>
    </location>
</feature>
<feature type="transmembrane region" description="Helical" evidence="8">
    <location>
        <begin position="97"/>
        <end position="118"/>
    </location>
</feature>
<feature type="transmembrane region" description="Helical" evidence="8">
    <location>
        <begin position="253"/>
        <end position="274"/>
    </location>
</feature>
<comment type="subcellular location">
    <subcellularLocation>
        <location evidence="1">Endomembrane system</location>
        <topology evidence="1">Multi-pass membrane protein</topology>
    </subcellularLocation>
</comment>
<dbReference type="PANTHER" id="PTHR22883:SF130">
    <property type="entry name" value="S-ACYLTRANSFERASE"/>
    <property type="match status" value="1"/>
</dbReference>
<dbReference type="Proteomes" id="UP001497516">
    <property type="component" value="Chromosome 5"/>
</dbReference>
<evidence type="ECO:0000256" key="4">
    <source>
        <dbReference type="ARBA" id="ARBA00022692"/>
    </source>
</evidence>
<dbReference type="GO" id="GO:0006612">
    <property type="term" value="P:protein targeting to membrane"/>
    <property type="evidence" value="ECO:0007669"/>
    <property type="project" value="TreeGrafter"/>
</dbReference>
<evidence type="ECO:0000313" key="12">
    <source>
        <dbReference type="Proteomes" id="UP001497516"/>
    </source>
</evidence>
<dbReference type="EC" id="2.3.1.225" evidence="8"/>
<keyword evidence="5 8" id="KW-1133">Transmembrane helix</keyword>
<dbReference type="GO" id="GO:0005794">
    <property type="term" value="C:Golgi apparatus"/>
    <property type="evidence" value="ECO:0007669"/>
    <property type="project" value="TreeGrafter"/>
</dbReference>
<evidence type="ECO:0000256" key="6">
    <source>
        <dbReference type="ARBA" id="ARBA00023136"/>
    </source>
</evidence>
<dbReference type="Pfam" id="PF01529">
    <property type="entry name" value="DHHC"/>
    <property type="match status" value="1"/>
</dbReference>
<keyword evidence="7 8" id="KW-0012">Acyltransferase</keyword>